<dbReference type="Pfam" id="PF14325">
    <property type="entry name" value="DUF4383"/>
    <property type="match status" value="1"/>
</dbReference>
<feature type="transmembrane region" description="Helical" evidence="2">
    <location>
        <begin position="108"/>
        <end position="129"/>
    </location>
</feature>
<keyword evidence="2" id="KW-1133">Transmembrane helix</keyword>
<dbReference type="EMBL" id="LZSX01000008">
    <property type="protein sequence ID" value="OBB88509.1"/>
    <property type="molecule type" value="Genomic_DNA"/>
</dbReference>
<feature type="transmembrane region" description="Helical" evidence="2">
    <location>
        <begin position="12"/>
        <end position="33"/>
    </location>
</feature>
<keyword evidence="2" id="KW-0472">Membrane</keyword>
<organism evidence="3 4">
    <name type="scientific">Mycobacterium colombiense</name>
    <dbReference type="NCBI Taxonomy" id="339268"/>
    <lineage>
        <taxon>Bacteria</taxon>
        <taxon>Bacillati</taxon>
        <taxon>Actinomycetota</taxon>
        <taxon>Actinomycetes</taxon>
        <taxon>Mycobacteriales</taxon>
        <taxon>Mycobacteriaceae</taxon>
        <taxon>Mycobacterium</taxon>
        <taxon>Mycobacterium avium complex (MAC)</taxon>
    </lineage>
</organism>
<sequence length="281" mass="29324">MDPVRFHSGRWFLLAEGVLVSTFGIAGLISAALHPHAGPTGAPVLGLATTPAHSAILLAFGVAGIAAIGTRRAAITVTALSAIAYFMLLFFSSVATARAKPTPLGFHAADIVLHGVLGVVNLALLMWLIPDELGDEAWGPRRGRSRNRRQLSAFEAVTEPAAGSMSAASATKPGPPSAAAAASAQESGAHGRPPPHQVVEQPRQRGPTKPPVSIRPAQLTVLEQSTSYEANEPSTHNVENSTQPKHSATRTADAVLSHAFAPVAVAVVAAVVIVIWMRRRR</sequence>
<reference evidence="3 4" key="1">
    <citation type="submission" date="2016-06" db="EMBL/GenBank/DDBJ databases">
        <authorList>
            <person name="Kjaerup R.B."/>
            <person name="Dalgaard T.S."/>
            <person name="Juul-Madsen H.R."/>
        </authorList>
    </citation>
    <scope>NUCLEOTIDE SEQUENCE [LARGE SCALE GENOMIC DNA]</scope>
    <source>
        <strain evidence="3 4">852002-51834_SCH5396731</strain>
    </source>
</reference>
<evidence type="ECO:0000256" key="1">
    <source>
        <dbReference type="SAM" id="MobiDB-lite"/>
    </source>
</evidence>
<feature type="region of interest" description="Disordered" evidence="1">
    <location>
        <begin position="227"/>
        <end position="246"/>
    </location>
</feature>
<feature type="transmembrane region" description="Helical" evidence="2">
    <location>
        <begin position="45"/>
        <end position="68"/>
    </location>
</feature>
<gene>
    <name evidence="3" type="ORF">A5760_23995</name>
</gene>
<feature type="transmembrane region" description="Helical" evidence="2">
    <location>
        <begin position="74"/>
        <end position="96"/>
    </location>
</feature>
<feature type="region of interest" description="Disordered" evidence="1">
    <location>
        <begin position="159"/>
        <end position="216"/>
    </location>
</feature>
<protein>
    <recommendedName>
        <fullName evidence="5">DUF4383 domain-containing protein</fullName>
    </recommendedName>
</protein>
<dbReference type="RefSeq" id="WP_064877324.1">
    <property type="nucleotide sequence ID" value="NZ_LZSX01000008.1"/>
</dbReference>
<evidence type="ECO:0000313" key="3">
    <source>
        <dbReference type="EMBL" id="OBB88509.1"/>
    </source>
</evidence>
<keyword evidence="2" id="KW-0812">Transmembrane</keyword>
<name>A0A1A0VZ87_9MYCO</name>
<comment type="caution">
    <text evidence="3">The sequence shown here is derived from an EMBL/GenBank/DDBJ whole genome shotgun (WGS) entry which is preliminary data.</text>
</comment>
<evidence type="ECO:0000313" key="4">
    <source>
        <dbReference type="Proteomes" id="UP000091914"/>
    </source>
</evidence>
<dbReference type="AlphaFoldDB" id="A0A1A0VZ87"/>
<dbReference type="Proteomes" id="UP000091914">
    <property type="component" value="Unassembled WGS sequence"/>
</dbReference>
<evidence type="ECO:0008006" key="5">
    <source>
        <dbReference type="Google" id="ProtNLM"/>
    </source>
</evidence>
<feature type="compositionally biased region" description="Low complexity" evidence="1">
    <location>
        <begin position="166"/>
        <end position="191"/>
    </location>
</feature>
<proteinExistence type="predicted"/>
<evidence type="ECO:0000256" key="2">
    <source>
        <dbReference type="SAM" id="Phobius"/>
    </source>
</evidence>
<feature type="transmembrane region" description="Helical" evidence="2">
    <location>
        <begin position="259"/>
        <end position="277"/>
    </location>
</feature>
<accession>A0A1A0VZ87</accession>